<dbReference type="InterPro" id="IPR003018">
    <property type="entry name" value="GAF"/>
</dbReference>
<organism evidence="7 8">
    <name type="scientific">Nakamurella leprariae</name>
    <dbReference type="NCBI Taxonomy" id="2803911"/>
    <lineage>
        <taxon>Bacteria</taxon>
        <taxon>Bacillati</taxon>
        <taxon>Actinomycetota</taxon>
        <taxon>Actinomycetes</taxon>
        <taxon>Nakamurellales</taxon>
        <taxon>Nakamurellaceae</taxon>
        <taxon>Nakamurella</taxon>
    </lineage>
</organism>
<dbReference type="SUPFAM" id="SSF52172">
    <property type="entry name" value="CheY-like"/>
    <property type="match status" value="1"/>
</dbReference>
<dbReference type="InterPro" id="IPR029016">
    <property type="entry name" value="GAF-like_dom_sf"/>
</dbReference>
<keyword evidence="2" id="KW-0418">Kinase</keyword>
<keyword evidence="1" id="KW-0808">Transferase</keyword>
<feature type="region of interest" description="Disordered" evidence="5">
    <location>
        <begin position="192"/>
        <end position="215"/>
    </location>
</feature>
<dbReference type="InterPro" id="IPR011006">
    <property type="entry name" value="CheY-like_superfamily"/>
</dbReference>
<gene>
    <name evidence="7" type="ORF">JL106_14675</name>
</gene>
<evidence type="ECO:0000256" key="1">
    <source>
        <dbReference type="ARBA" id="ARBA00022679"/>
    </source>
</evidence>
<dbReference type="InterPro" id="IPR005561">
    <property type="entry name" value="ANTAR"/>
</dbReference>
<proteinExistence type="predicted"/>
<sequence length="453" mass="49313">MVSTAELDGFLRTLTQRRSRLAELGESDASPSMRELFAEALDMSQELVLADAELRAQQEQLEVSRGELARLAARHDRIVNASDRAYIVTTDMGVLRDVNPAGRALLSLPDFVRSPRPIATRFSELDRAAVRSLINRAAREPELTHRLDKVVLIDRPARPVAVAVTGFHDPTTGELLLDWEITVASRPAFAPATPALPTQDRWRHAEAPAEAARPQPADARMVELVRDLSALEEPADALARVVDEVRTLIDGCEHVGLVLPERGAGTSQLAHQEPPLRALHELEARHKQGPVQDAERTRHAVLVSSLAHDLRWPALARDATDLPISSLVVIPVAFAGRQAGSLTVATHAAQGFDERTVAQLNCLTGLVMPVLGLVRQRQNLRTALASRQEIGTAVGILVERHRITADAAFTLMVAASQRLNVKLRTIAAEVMHTGSDPDDLTIAPSGTRRSAHP</sequence>
<dbReference type="Gene3D" id="3.30.450.40">
    <property type="match status" value="1"/>
</dbReference>
<feature type="region of interest" description="Disordered" evidence="5">
    <location>
        <begin position="434"/>
        <end position="453"/>
    </location>
</feature>
<accession>A0A938Y9I4</accession>
<comment type="caution">
    <text evidence="7">The sequence shown here is derived from an EMBL/GenBank/DDBJ whole genome shotgun (WGS) entry which is preliminary data.</text>
</comment>
<name>A0A938Y9I4_9ACTN</name>
<dbReference type="Proteomes" id="UP000663792">
    <property type="component" value="Unassembled WGS sequence"/>
</dbReference>
<evidence type="ECO:0000256" key="3">
    <source>
        <dbReference type="ARBA" id="ARBA00023015"/>
    </source>
</evidence>
<dbReference type="AlphaFoldDB" id="A0A938Y9I4"/>
<dbReference type="SUPFAM" id="SSF55781">
    <property type="entry name" value="GAF domain-like"/>
    <property type="match status" value="1"/>
</dbReference>
<dbReference type="GO" id="GO:0003723">
    <property type="term" value="F:RNA binding"/>
    <property type="evidence" value="ECO:0007669"/>
    <property type="project" value="InterPro"/>
</dbReference>
<dbReference type="InterPro" id="IPR036388">
    <property type="entry name" value="WH-like_DNA-bd_sf"/>
</dbReference>
<dbReference type="PROSITE" id="PS50921">
    <property type="entry name" value="ANTAR"/>
    <property type="match status" value="1"/>
</dbReference>
<evidence type="ECO:0000313" key="8">
    <source>
        <dbReference type="Proteomes" id="UP000663792"/>
    </source>
</evidence>
<evidence type="ECO:0000256" key="2">
    <source>
        <dbReference type="ARBA" id="ARBA00022777"/>
    </source>
</evidence>
<dbReference type="Pfam" id="PF03861">
    <property type="entry name" value="ANTAR"/>
    <property type="match status" value="1"/>
</dbReference>
<dbReference type="GO" id="GO:0016301">
    <property type="term" value="F:kinase activity"/>
    <property type="evidence" value="ECO:0007669"/>
    <property type="project" value="UniProtKB-KW"/>
</dbReference>
<keyword evidence="8" id="KW-1185">Reference proteome</keyword>
<reference evidence="7" key="1">
    <citation type="submission" date="2021-01" db="EMBL/GenBank/DDBJ databases">
        <title>YIM 132084 draft genome.</title>
        <authorList>
            <person name="An D."/>
        </authorList>
    </citation>
    <scope>NUCLEOTIDE SEQUENCE</scope>
    <source>
        <strain evidence="7">YIM 132084</strain>
    </source>
</reference>
<dbReference type="Gene3D" id="1.10.10.10">
    <property type="entry name" value="Winged helix-like DNA-binding domain superfamily/Winged helix DNA-binding domain"/>
    <property type="match status" value="1"/>
</dbReference>
<protein>
    <submittedName>
        <fullName evidence="7">GAF and ANTAR domain-containing protein</fullName>
    </submittedName>
</protein>
<keyword evidence="3" id="KW-0805">Transcription regulation</keyword>
<keyword evidence="4" id="KW-0804">Transcription</keyword>
<dbReference type="EMBL" id="JAERWK010000019">
    <property type="protein sequence ID" value="MBM9468526.1"/>
    <property type="molecule type" value="Genomic_DNA"/>
</dbReference>
<evidence type="ECO:0000259" key="6">
    <source>
        <dbReference type="PROSITE" id="PS50921"/>
    </source>
</evidence>
<feature type="domain" description="ANTAR" evidence="6">
    <location>
        <begin position="370"/>
        <end position="431"/>
    </location>
</feature>
<dbReference type="Pfam" id="PF13185">
    <property type="entry name" value="GAF_2"/>
    <property type="match status" value="1"/>
</dbReference>
<dbReference type="SMART" id="SM01012">
    <property type="entry name" value="ANTAR"/>
    <property type="match status" value="1"/>
</dbReference>
<evidence type="ECO:0000256" key="4">
    <source>
        <dbReference type="ARBA" id="ARBA00023163"/>
    </source>
</evidence>
<dbReference type="RefSeq" id="WP_205261481.1">
    <property type="nucleotide sequence ID" value="NZ_JAERWK010000019.1"/>
</dbReference>
<evidence type="ECO:0000256" key="5">
    <source>
        <dbReference type="SAM" id="MobiDB-lite"/>
    </source>
</evidence>
<evidence type="ECO:0000313" key="7">
    <source>
        <dbReference type="EMBL" id="MBM9468526.1"/>
    </source>
</evidence>